<evidence type="ECO:0000256" key="1">
    <source>
        <dbReference type="SAM" id="Phobius"/>
    </source>
</evidence>
<evidence type="ECO:0000313" key="2">
    <source>
        <dbReference type="EMBL" id="GAA3550304.1"/>
    </source>
</evidence>
<keyword evidence="3" id="KW-1185">Reference proteome</keyword>
<dbReference type="Proteomes" id="UP001500689">
    <property type="component" value="Unassembled WGS sequence"/>
</dbReference>
<proteinExistence type="predicted"/>
<dbReference type="EMBL" id="BAAAZN010000007">
    <property type="protein sequence ID" value="GAA3550304.1"/>
    <property type="molecule type" value="Genomic_DNA"/>
</dbReference>
<evidence type="ECO:0000313" key="3">
    <source>
        <dbReference type="Proteomes" id="UP001500689"/>
    </source>
</evidence>
<comment type="caution">
    <text evidence="2">The sequence shown here is derived from an EMBL/GenBank/DDBJ whole genome shotgun (WGS) entry which is preliminary data.</text>
</comment>
<accession>A0ABP6WFZ5</accession>
<gene>
    <name evidence="2" type="ORF">GCM10022222_37300</name>
</gene>
<name>A0ABP6WFZ5_9PSEU</name>
<organism evidence="2 3">
    <name type="scientific">Amycolatopsis ultiminotia</name>
    <dbReference type="NCBI Taxonomy" id="543629"/>
    <lineage>
        <taxon>Bacteria</taxon>
        <taxon>Bacillati</taxon>
        <taxon>Actinomycetota</taxon>
        <taxon>Actinomycetes</taxon>
        <taxon>Pseudonocardiales</taxon>
        <taxon>Pseudonocardiaceae</taxon>
        <taxon>Amycolatopsis</taxon>
    </lineage>
</organism>
<keyword evidence="1" id="KW-0472">Membrane</keyword>
<sequence length="58" mass="6104">MFAAVFLALVAVWCVVGRFFAARPVVARALARWGHVVLPVVLVGIGLLILIEGGAFGL</sequence>
<protein>
    <recommendedName>
        <fullName evidence="4">Cadmium resistance transporter</fullName>
    </recommendedName>
</protein>
<keyword evidence="1" id="KW-1133">Transmembrane helix</keyword>
<feature type="transmembrane region" description="Helical" evidence="1">
    <location>
        <begin position="37"/>
        <end position="57"/>
    </location>
</feature>
<reference evidence="3" key="1">
    <citation type="journal article" date="2019" name="Int. J. Syst. Evol. Microbiol.">
        <title>The Global Catalogue of Microorganisms (GCM) 10K type strain sequencing project: providing services to taxonomists for standard genome sequencing and annotation.</title>
        <authorList>
            <consortium name="The Broad Institute Genomics Platform"/>
            <consortium name="The Broad Institute Genome Sequencing Center for Infectious Disease"/>
            <person name="Wu L."/>
            <person name="Ma J."/>
        </authorList>
    </citation>
    <scope>NUCLEOTIDE SEQUENCE [LARGE SCALE GENOMIC DNA]</scope>
    <source>
        <strain evidence="3">JCM 16898</strain>
    </source>
</reference>
<evidence type="ECO:0008006" key="4">
    <source>
        <dbReference type="Google" id="ProtNLM"/>
    </source>
</evidence>
<keyword evidence="1" id="KW-0812">Transmembrane</keyword>